<sequence>MYSKQLLNMEESITLAITAKAKELKAQGKDVLSFSAGEPDFDTPKKVKDAAIKAINDGCSKYTPVAGTNEVLKAVCYKLKQDNNLDYSINEVITGTGAKQNLFNTISALINKDDEVLILAPYWVSYPEIAKYIGAKVKYVYPSNGLKVSASDIQKELSSKTKLLILNNPNNPSGEVYTKDELTQIAKILEGTNVFVISDEMYEKLIYDEEFCAFASLSEDALKRTITINGLSKCAAMPGWRFGYSASKNAKLNKLMKNLQGQCTSNICSITQAAAIPALMGEIDEDIFKMKEEFKKRRDYAFKAINEIKGLAIHSLPKGAFYLFVDCSKISNDDVLFCEKLLEEKLVACVPGSGFGMKGYFRMSYATNMQNIQEGIARIKEFCESN</sequence>
<reference evidence="7 8" key="1">
    <citation type="submission" date="2020-07" db="EMBL/GenBank/DDBJ databases">
        <title>Transfer of Campylobacter canadensis to the novel genus Avispirillum gen. nov., that also includes two novel species recovered from migratory waterfowl: Avispirillum anseris sp. nov. and Avispirillum brantae sp. nov.</title>
        <authorList>
            <person name="Miller W.G."/>
            <person name="Chapman M.H."/>
            <person name="Yee E."/>
            <person name="Inglis G.D."/>
        </authorList>
    </citation>
    <scope>NUCLEOTIDE SEQUENCE [LARGE SCALE GENOMIC DNA]</scope>
    <source>
        <strain evidence="7 8">L283</strain>
    </source>
</reference>
<proteinExistence type="inferred from homology"/>
<comment type="cofactor">
    <cofactor evidence="1">
        <name>pyridoxal 5'-phosphate</name>
        <dbReference type="ChEBI" id="CHEBI:597326"/>
    </cofactor>
</comment>
<comment type="similarity">
    <text evidence="2">Belongs to the class-I pyridoxal-phosphate-dependent aminotransferase family.</text>
</comment>
<organism evidence="7 8">
    <name type="scientific">Campylobacter canadensis</name>
    <dbReference type="NCBI Taxonomy" id="449520"/>
    <lineage>
        <taxon>Bacteria</taxon>
        <taxon>Pseudomonadati</taxon>
        <taxon>Campylobacterota</taxon>
        <taxon>Epsilonproteobacteria</taxon>
        <taxon>Campylobacterales</taxon>
        <taxon>Campylobacteraceae</taxon>
        <taxon>Campylobacter</taxon>
    </lineage>
</organism>
<keyword evidence="5" id="KW-0663">Pyridoxal phosphate</keyword>
<dbReference type="Pfam" id="PF00155">
    <property type="entry name" value="Aminotran_1_2"/>
    <property type="match status" value="1"/>
</dbReference>
<evidence type="ECO:0000256" key="4">
    <source>
        <dbReference type="ARBA" id="ARBA00022679"/>
    </source>
</evidence>
<evidence type="ECO:0000259" key="6">
    <source>
        <dbReference type="Pfam" id="PF00155"/>
    </source>
</evidence>
<dbReference type="InterPro" id="IPR015422">
    <property type="entry name" value="PyrdxlP-dep_Trfase_small"/>
</dbReference>
<name>A0ABS7WQI3_9BACT</name>
<evidence type="ECO:0000256" key="1">
    <source>
        <dbReference type="ARBA" id="ARBA00001933"/>
    </source>
</evidence>
<dbReference type="Gene3D" id="3.40.640.10">
    <property type="entry name" value="Type I PLP-dependent aspartate aminotransferase-like (Major domain)"/>
    <property type="match status" value="1"/>
</dbReference>
<evidence type="ECO:0000256" key="3">
    <source>
        <dbReference type="ARBA" id="ARBA00022576"/>
    </source>
</evidence>
<comment type="caution">
    <text evidence="7">The sequence shown here is derived from an EMBL/GenBank/DDBJ whole genome shotgun (WGS) entry which is preliminary data.</text>
</comment>
<keyword evidence="8" id="KW-1185">Reference proteome</keyword>
<evidence type="ECO:0000256" key="2">
    <source>
        <dbReference type="ARBA" id="ARBA00007441"/>
    </source>
</evidence>
<dbReference type="PANTHER" id="PTHR46383:SF1">
    <property type="entry name" value="ASPARTATE AMINOTRANSFERASE"/>
    <property type="match status" value="1"/>
</dbReference>
<keyword evidence="4" id="KW-0808">Transferase</keyword>
<accession>A0ABS7WQI3</accession>
<dbReference type="EMBL" id="JACGBB010000004">
    <property type="protein sequence ID" value="MBZ7987008.1"/>
    <property type="molecule type" value="Genomic_DNA"/>
</dbReference>
<evidence type="ECO:0000313" key="8">
    <source>
        <dbReference type="Proteomes" id="UP000786183"/>
    </source>
</evidence>
<dbReference type="GO" id="GO:0008483">
    <property type="term" value="F:transaminase activity"/>
    <property type="evidence" value="ECO:0007669"/>
    <property type="project" value="UniProtKB-KW"/>
</dbReference>
<dbReference type="Gene3D" id="3.90.1150.10">
    <property type="entry name" value="Aspartate Aminotransferase, domain 1"/>
    <property type="match status" value="1"/>
</dbReference>
<dbReference type="InterPro" id="IPR050596">
    <property type="entry name" value="AspAT/PAT-like"/>
</dbReference>
<evidence type="ECO:0000313" key="7">
    <source>
        <dbReference type="EMBL" id="MBZ7987008.1"/>
    </source>
</evidence>
<evidence type="ECO:0000256" key="5">
    <source>
        <dbReference type="ARBA" id="ARBA00022898"/>
    </source>
</evidence>
<protein>
    <submittedName>
        <fullName evidence="7">Pyridoxal phosphate-dependent aminotransferase</fullName>
    </submittedName>
</protein>
<dbReference type="PANTHER" id="PTHR46383">
    <property type="entry name" value="ASPARTATE AMINOTRANSFERASE"/>
    <property type="match status" value="1"/>
</dbReference>
<feature type="domain" description="Aminotransferase class I/classII large" evidence="6">
    <location>
        <begin position="29"/>
        <end position="379"/>
    </location>
</feature>
<dbReference type="InterPro" id="IPR004839">
    <property type="entry name" value="Aminotransferase_I/II_large"/>
</dbReference>
<dbReference type="RefSeq" id="WP_224325208.1">
    <property type="nucleotide sequence ID" value="NZ_JACGBB010000004.1"/>
</dbReference>
<keyword evidence="3 7" id="KW-0032">Aminotransferase</keyword>
<dbReference type="InterPro" id="IPR015421">
    <property type="entry name" value="PyrdxlP-dep_Trfase_major"/>
</dbReference>
<dbReference type="Proteomes" id="UP000786183">
    <property type="component" value="Unassembled WGS sequence"/>
</dbReference>
<dbReference type="CDD" id="cd00609">
    <property type="entry name" value="AAT_like"/>
    <property type="match status" value="1"/>
</dbReference>
<dbReference type="SUPFAM" id="SSF53383">
    <property type="entry name" value="PLP-dependent transferases"/>
    <property type="match status" value="1"/>
</dbReference>
<dbReference type="InterPro" id="IPR015424">
    <property type="entry name" value="PyrdxlP-dep_Trfase"/>
</dbReference>
<gene>
    <name evidence="7" type="ORF">AVCANL283_02590</name>
</gene>